<dbReference type="EMBL" id="DYUE01000146">
    <property type="protein sequence ID" value="HJG91266.1"/>
    <property type="molecule type" value="Genomic_DNA"/>
</dbReference>
<organism evidence="2 3">
    <name type="scientific">Brachybacterium massiliense</name>
    <dbReference type="NCBI Taxonomy" id="1755098"/>
    <lineage>
        <taxon>Bacteria</taxon>
        <taxon>Bacillati</taxon>
        <taxon>Actinomycetota</taxon>
        <taxon>Actinomycetes</taxon>
        <taxon>Micrococcales</taxon>
        <taxon>Dermabacteraceae</taxon>
        <taxon>Brachybacterium</taxon>
    </lineage>
</organism>
<protein>
    <submittedName>
        <fullName evidence="2">GNAT family N-acetyltransferase</fullName>
    </submittedName>
</protein>
<evidence type="ECO:0000313" key="3">
    <source>
        <dbReference type="Proteomes" id="UP000742460"/>
    </source>
</evidence>
<dbReference type="GO" id="GO:0005737">
    <property type="term" value="C:cytoplasm"/>
    <property type="evidence" value="ECO:0007669"/>
    <property type="project" value="TreeGrafter"/>
</dbReference>
<dbReference type="PANTHER" id="PTHR43441">
    <property type="entry name" value="RIBOSOMAL-PROTEIN-SERINE ACETYLTRANSFERASE"/>
    <property type="match status" value="1"/>
</dbReference>
<feature type="domain" description="N-acetyltransferase" evidence="1">
    <location>
        <begin position="11"/>
        <end position="179"/>
    </location>
</feature>
<sequence length="201" mass="21140">MPHTPPPTLGHGLRPVRESDAEALLAAYRSAPDMARQGTVTTLEQARAQVGWLLAEDRRAIAIVDTGAGPGADGTEGADGADGPLVGLVALSIDPENRNGWFFYWLHAAHRGRGLAVRSAVSVADRALTPQAEGGWGLERLELGHRANNPASGAVARGAGFVQEGLERGKFLLGGQRVDVLAYGRLRSDPAPHLAGLPWLP</sequence>
<accession>A0A921SX10</accession>
<dbReference type="PANTHER" id="PTHR43441:SF10">
    <property type="entry name" value="ACETYLTRANSFERASE"/>
    <property type="match status" value="1"/>
</dbReference>
<comment type="caution">
    <text evidence="2">The sequence shown here is derived from an EMBL/GenBank/DDBJ whole genome shotgun (WGS) entry which is preliminary data.</text>
</comment>
<reference evidence="2" key="2">
    <citation type="submission" date="2021-09" db="EMBL/GenBank/DDBJ databases">
        <authorList>
            <person name="Gilroy R."/>
        </authorList>
    </citation>
    <scope>NUCLEOTIDE SEQUENCE</scope>
    <source>
        <strain evidence="2">ChiGjej5B5-22894</strain>
    </source>
</reference>
<dbReference type="AlphaFoldDB" id="A0A921SX10"/>
<dbReference type="InterPro" id="IPR000182">
    <property type="entry name" value="GNAT_dom"/>
</dbReference>
<gene>
    <name evidence="2" type="ORF">K8V81_06020</name>
</gene>
<reference evidence="2" key="1">
    <citation type="journal article" date="2021" name="PeerJ">
        <title>Extensive microbial diversity within the chicken gut microbiome revealed by metagenomics and culture.</title>
        <authorList>
            <person name="Gilroy R."/>
            <person name="Ravi A."/>
            <person name="Getino M."/>
            <person name="Pursley I."/>
            <person name="Horton D.L."/>
            <person name="Alikhan N.F."/>
            <person name="Baker D."/>
            <person name="Gharbi K."/>
            <person name="Hall N."/>
            <person name="Watson M."/>
            <person name="Adriaenssens E.M."/>
            <person name="Foster-Nyarko E."/>
            <person name="Jarju S."/>
            <person name="Secka A."/>
            <person name="Antonio M."/>
            <person name="Oren A."/>
            <person name="Chaudhuri R.R."/>
            <person name="La Ragione R."/>
            <person name="Hildebrand F."/>
            <person name="Pallen M.J."/>
        </authorList>
    </citation>
    <scope>NUCLEOTIDE SEQUENCE</scope>
    <source>
        <strain evidence="2">ChiGjej5B5-22894</strain>
    </source>
</reference>
<dbReference type="InterPro" id="IPR051908">
    <property type="entry name" value="Ribosomal_N-acetyltransferase"/>
</dbReference>
<dbReference type="GO" id="GO:0008999">
    <property type="term" value="F:protein-N-terminal-alanine acetyltransferase activity"/>
    <property type="evidence" value="ECO:0007669"/>
    <property type="project" value="TreeGrafter"/>
</dbReference>
<dbReference type="Proteomes" id="UP000742460">
    <property type="component" value="Unassembled WGS sequence"/>
</dbReference>
<dbReference type="Gene3D" id="3.40.630.30">
    <property type="match status" value="1"/>
</dbReference>
<dbReference type="GO" id="GO:1990189">
    <property type="term" value="F:protein N-terminal-serine acetyltransferase activity"/>
    <property type="evidence" value="ECO:0007669"/>
    <property type="project" value="TreeGrafter"/>
</dbReference>
<evidence type="ECO:0000313" key="2">
    <source>
        <dbReference type="EMBL" id="HJG91266.1"/>
    </source>
</evidence>
<proteinExistence type="predicted"/>
<dbReference type="PROSITE" id="PS51186">
    <property type="entry name" value="GNAT"/>
    <property type="match status" value="1"/>
</dbReference>
<dbReference type="Pfam" id="PF13302">
    <property type="entry name" value="Acetyltransf_3"/>
    <property type="match status" value="1"/>
</dbReference>
<dbReference type="SUPFAM" id="SSF55729">
    <property type="entry name" value="Acyl-CoA N-acyltransferases (Nat)"/>
    <property type="match status" value="1"/>
</dbReference>
<name>A0A921SX10_9MICO</name>
<dbReference type="InterPro" id="IPR016181">
    <property type="entry name" value="Acyl_CoA_acyltransferase"/>
</dbReference>
<evidence type="ECO:0000259" key="1">
    <source>
        <dbReference type="PROSITE" id="PS51186"/>
    </source>
</evidence>